<dbReference type="RefSeq" id="WP_092902207.1">
    <property type="nucleotide sequence ID" value="NZ_FOZS01000001.1"/>
</dbReference>
<accession>A0A1I6Q3P3</accession>
<keyword evidence="1" id="KW-0540">Nuclease</keyword>
<protein>
    <submittedName>
        <fullName evidence="1">Uri superfamily endonuclease</fullName>
    </submittedName>
</protein>
<dbReference type="Proteomes" id="UP000199199">
    <property type="component" value="Unassembled WGS sequence"/>
</dbReference>
<keyword evidence="2" id="KW-1185">Reference proteome</keyword>
<dbReference type="GO" id="GO:0004519">
    <property type="term" value="F:endonuclease activity"/>
    <property type="evidence" value="ECO:0007669"/>
    <property type="project" value="UniProtKB-KW"/>
</dbReference>
<name>A0A1I6Q3P3_9EURY</name>
<dbReference type="AlphaFoldDB" id="A0A1I6Q3P3"/>
<evidence type="ECO:0000313" key="1">
    <source>
        <dbReference type="EMBL" id="SFS46968.1"/>
    </source>
</evidence>
<sequence length="144" mass="15458">MRGTYVLVLALERPTTLEVGSLGSLAFDAGTYAYVGSAFGPGGFARVDRHAELARGERETRHWHVDYLLGCPDASLENPVFFPDERRECELARSIPGDQVRGFGSSDCECAGHLIDAPPDRDVLEALLESGGCLEAPSSESDAS</sequence>
<dbReference type="Pfam" id="PF01986">
    <property type="entry name" value="DUF123"/>
    <property type="match status" value="1"/>
</dbReference>
<dbReference type="CDD" id="cd10441">
    <property type="entry name" value="GIY-YIG_COG1833"/>
    <property type="match status" value="1"/>
</dbReference>
<reference evidence="2" key="1">
    <citation type="submission" date="2016-10" db="EMBL/GenBank/DDBJ databases">
        <authorList>
            <person name="Varghese N."/>
            <person name="Submissions S."/>
        </authorList>
    </citation>
    <scope>NUCLEOTIDE SEQUENCE [LARGE SCALE GENOMIC DNA]</scope>
    <source>
        <strain evidence="2">DSM 22427</strain>
    </source>
</reference>
<evidence type="ECO:0000313" key="2">
    <source>
        <dbReference type="Proteomes" id="UP000199199"/>
    </source>
</evidence>
<dbReference type="PANTHER" id="PTHR37460:SF1">
    <property type="entry name" value="ENDONUCLEASE III"/>
    <property type="match status" value="1"/>
</dbReference>
<keyword evidence="1" id="KW-0255">Endonuclease</keyword>
<dbReference type="OrthoDB" id="17296at2157"/>
<proteinExistence type="predicted"/>
<keyword evidence="1" id="KW-0378">Hydrolase</keyword>
<dbReference type="PANTHER" id="PTHR37460">
    <property type="entry name" value="ENDONUCLEASE III"/>
    <property type="match status" value="1"/>
</dbReference>
<dbReference type="EMBL" id="FOZS01000001">
    <property type="protein sequence ID" value="SFS46968.1"/>
    <property type="molecule type" value="Genomic_DNA"/>
</dbReference>
<organism evidence="1 2">
    <name type="scientific">Halostagnicola kamekurae</name>
    <dbReference type="NCBI Taxonomy" id="619731"/>
    <lineage>
        <taxon>Archaea</taxon>
        <taxon>Methanobacteriati</taxon>
        <taxon>Methanobacteriota</taxon>
        <taxon>Stenosarchaea group</taxon>
        <taxon>Halobacteria</taxon>
        <taxon>Halobacteriales</taxon>
        <taxon>Natrialbaceae</taxon>
        <taxon>Halostagnicola</taxon>
    </lineage>
</organism>
<gene>
    <name evidence="1" type="ORF">SAMN04488556_0956</name>
</gene>
<dbReference type="InterPro" id="IPR002837">
    <property type="entry name" value="DUF123"/>
</dbReference>